<comment type="caution">
    <text evidence="2">The sequence shown here is derived from an EMBL/GenBank/DDBJ whole genome shotgun (WGS) entry which is preliminary data.</text>
</comment>
<accession>A0A919L921</accession>
<organism evidence="2 3">
    <name type="scientific">Streptomyces capitiformicae</name>
    <dbReference type="NCBI Taxonomy" id="2014920"/>
    <lineage>
        <taxon>Bacteria</taxon>
        <taxon>Bacillati</taxon>
        <taxon>Actinomycetota</taxon>
        <taxon>Actinomycetes</taxon>
        <taxon>Kitasatosporales</taxon>
        <taxon>Streptomycetaceae</taxon>
        <taxon>Streptomyces</taxon>
    </lineage>
</organism>
<evidence type="ECO:0000313" key="3">
    <source>
        <dbReference type="Proteomes" id="UP000603227"/>
    </source>
</evidence>
<feature type="compositionally biased region" description="Basic residues" evidence="1">
    <location>
        <begin position="9"/>
        <end position="25"/>
    </location>
</feature>
<keyword evidence="3" id="KW-1185">Reference proteome</keyword>
<feature type="region of interest" description="Disordered" evidence="1">
    <location>
        <begin position="1"/>
        <end position="25"/>
    </location>
</feature>
<gene>
    <name evidence="2" type="ORF">GCM10017771_31100</name>
</gene>
<dbReference type="Proteomes" id="UP000603227">
    <property type="component" value="Unassembled WGS sequence"/>
</dbReference>
<dbReference type="AlphaFoldDB" id="A0A919L921"/>
<evidence type="ECO:0000256" key="1">
    <source>
        <dbReference type="SAM" id="MobiDB-lite"/>
    </source>
</evidence>
<reference evidence="2" key="2">
    <citation type="submission" date="2020-09" db="EMBL/GenBank/DDBJ databases">
        <authorList>
            <person name="Sun Q."/>
            <person name="Zhou Y."/>
        </authorList>
    </citation>
    <scope>NUCLEOTIDE SEQUENCE</scope>
    <source>
        <strain evidence="2">CGMCC 4.7403</strain>
    </source>
</reference>
<name>A0A919L921_9ACTN</name>
<protein>
    <submittedName>
        <fullName evidence="2">Uncharacterized protein</fullName>
    </submittedName>
</protein>
<evidence type="ECO:0000313" key="2">
    <source>
        <dbReference type="EMBL" id="GHH87924.1"/>
    </source>
</evidence>
<reference evidence="2" key="1">
    <citation type="journal article" date="2014" name="Int. J. Syst. Evol. Microbiol.">
        <title>Complete genome sequence of Corynebacterium casei LMG S-19264T (=DSM 44701T), isolated from a smear-ripened cheese.</title>
        <authorList>
            <consortium name="US DOE Joint Genome Institute (JGI-PGF)"/>
            <person name="Walter F."/>
            <person name="Albersmeier A."/>
            <person name="Kalinowski J."/>
            <person name="Ruckert C."/>
        </authorList>
    </citation>
    <scope>NUCLEOTIDE SEQUENCE</scope>
    <source>
        <strain evidence="2">CGMCC 4.7403</strain>
    </source>
</reference>
<proteinExistence type="predicted"/>
<dbReference type="EMBL" id="BNAT01000009">
    <property type="protein sequence ID" value="GHH87924.1"/>
    <property type="molecule type" value="Genomic_DNA"/>
</dbReference>
<sequence length="117" mass="13090">MLVAEHLPARPRKASASRRRRHHSRLPYRLHQHAPAAASILLAPVWTDTQGPQERVFVARALDANGEPVRIPPGGSRQIASLLQGAFPGADWNQAQTWHAKTNQLTTWQQQERRVAA</sequence>